<evidence type="ECO:0008006" key="9">
    <source>
        <dbReference type="Google" id="ProtNLM"/>
    </source>
</evidence>
<keyword evidence="2" id="KW-1015">Disulfide bond</keyword>
<evidence type="ECO:0000256" key="4">
    <source>
        <dbReference type="SAM" id="SignalP"/>
    </source>
</evidence>
<dbReference type="SMART" id="SM00329">
    <property type="entry name" value="BPI2"/>
    <property type="match status" value="1"/>
</dbReference>
<dbReference type="Pfam" id="PF02886">
    <property type="entry name" value="LBP_BPI_CETP_C"/>
    <property type="match status" value="2"/>
</dbReference>
<evidence type="ECO:0000256" key="2">
    <source>
        <dbReference type="ARBA" id="ARBA00023157"/>
    </source>
</evidence>
<name>A0A8R1XQM5_ONCVO</name>
<feature type="chain" id="PRO_5035833439" description="Lipid-binding serum glycoprotein C-terminal domain-containing protein" evidence="4">
    <location>
        <begin position="18"/>
        <end position="677"/>
    </location>
</feature>
<dbReference type="EnsemblMetazoa" id="OVOC1213.1">
    <property type="protein sequence ID" value="OVOC1213.1"/>
    <property type="gene ID" value="WBGene00238022"/>
</dbReference>
<dbReference type="Gene3D" id="3.15.10.10">
    <property type="entry name" value="Bactericidal permeability-increasing protein, domain 1"/>
    <property type="match status" value="1"/>
</dbReference>
<feature type="signal peptide" evidence="4">
    <location>
        <begin position="1"/>
        <end position="17"/>
    </location>
</feature>
<feature type="region of interest" description="Disordered" evidence="3">
    <location>
        <begin position="295"/>
        <end position="324"/>
    </location>
</feature>
<dbReference type="GO" id="GO:0008289">
    <property type="term" value="F:lipid binding"/>
    <property type="evidence" value="ECO:0007669"/>
    <property type="project" value="InterPro"/>
</dbReference>
<reference evidence="7" key="2">
    <citation type="submission" date="2022-06" db="UniProtKB">
        <authorList>
            <consortium name="EnsemblMetazoa"/>
        </authorList>
    </citation>
    <scope>IDENTIFICATION</scope>
</reference>
<feature type="domain" description="Lipid-binding serum glycoprotein N-terminal" evidence="5">
    <location>
        <begin position="75"/>
        <end position="307"/>
    </location>
</feature>
<feature type="compositionally biased region" description="Polar residues" evidence="3">
    <location>
        <begin position="297"/>
        <end position="321"/>
    </location>
</feature>
<dbReference type="InterPro" id="IPR001124">
    <property type="entry name" value="Lipid-bd_serum_glycop_C"/>
</dbReference>
<feature type="domain" description="Lipid-binding serum glycoprotein C-terminal" evidence="6">
    <location>
        <begin position="385"/>
        <end position="658"/>
    </location>
</feature>
<dbReference type="InterPro" id="IPR032942">
    <property type="entry name" value="BPI/LBP/Plunc"/>
</dbReference>
<proteinExistence type="inferred from homology"/>
<dbReference type="Pfam" id="PF01273">
    <property type="entry name" value="LBP_BPI_CETP"/>
    <property type="match status" value="1"/>
</dbReference>
<dbReference type="SMART" id="SM00328">
    <property type="entry name" value="BPI1"/>
    <property type="match status" value="1"/>
</dbReference>
<dbReference type="InterPro" id="IPR017942">
    <property type="entry name" value="Lipid-bd_serum_glycop_N"/>
</dbReference>
<feature type="compositionally biased region" description="Acidic residues" evidence="3">
    <location>
        <begin position="473"/>
        <end position="483"/>
    </location>
</feature>
<comment type="similarity">
    <text evidence="1">Belongs to the BPI/LBP/Plunc superfamily. BPI/LBP family.</text>
</comment>
<dbReference type="GO" id="GO:0005615">
    <property type="term" value="C:extracellular space"/>
    <property type="evidence" value="ECO:0007669"/>
    <property type="project" value="TreeGrafter"/>
</dbReference>
<protein>
    <recommendedName>
        <fullName evidence="9">Lipid-binding serum glycoprotein C-terminal domain-containing protein</fullName>
    </recommendedName>
</protein>
<evidence type="ECO:0000313" key="8">
    <source>
        <dbReference type="Proteomes" id="UP000024404"/>
    </source>
</evidence>
<dbReference type="SUPFAM" id="SSF55394">
    <property type="entry name" value="Bactericidal permeability-increasing protein, BPI"/>
    <property type="match status" value="2"/>
</dbReference>
<accession>A0A8R1XQM5</accession>
<reference evidence="8" key="1">
    <citation type="submission" date="2013-10" db="EMBL/GenBank/DDBJ databases">
        <title>Genome sequencing of Onchocerca volvulus.</title>
        <authorList>
            <person name="Cotton J."/>
            <person name="Tsai J."/>
            <person name="Stanley E."/>
            <person name="Tracey A."/>
            <person name="Holroyd N."/>
            <person name="Lustigman S."/>
            <person name="Berriman M."/>
        </authorList>
    </citation>
    <scope>NUCLEOTIDE SEQUENCE</scope>
</reference>
<evidence type="ECO:0000256" key="1">
    <source>
        <dbReference type="ARBA" id="ARBA00007292"/>
    </source>
</evidence>
<dbReference type="InterPro" id="IPR017943">
    <property type="entry name" value="Bactericidal_perm-incr_a/b_dom"/>
</dbReference>
<dbReference type="Gene3D" id="3.15.20.10">
    <property type="entry name" value="Bactericidal permeability-increasing protein, domain 2"/>
    <property type="match status" value="1"/>
</dbReference>
<evidence type="ECO:0000256" key="3">
    <source>
        <dbReference type="SAM" id="MobiDB-lite"/>
    </source>
</evidence>
<sequence length="677" mass="76130">MMEITMLFFLLFVGCFGSKVTILDSASRLSPTASTDDEIERIQIRKSDLFENIDHDDINPLLLNGTRGLPGLEIRINPNGFLFASLLASPIINNEIRRLRLPLSKKCFPMLDGCITISNMTISRYRCPQMVSLNPSPPNRLVLSIRNLDFEMKANVDGEIGMILPVIINNTVSVGVHQISATIQLTIYRTLDGSAHFRSIRCYVSVGFTDVFFKNSGLLGDVFNSNFRNIVAQQIRKQFPIRFCKMIRYIIEEKINLPLNIIPKAIPLKKLSYSAEKFNNSTELDNLIDDNMHQESDLQSSTLNTGPSQRVTLSPIPSTSDTDVHEMETTNLDSCILSDVMLNMHLMKVSATPDYFQIGFLAAFGTEEIDKIPFHPFPMHFPEFSSDKRMLDVLISDYTINTLLYYLHKHGFLTFEVGPETEKIGELLKTTCADDYDELDDFNIDDEDSDKSEQNSTTVSAKFIKRRKRSTVEEDSSTEDNIDNNDNNASQKDDNFFGSLGVCIGDFMPTIRDNYPKKSLNIKIYSSYAPSVILMAENNGTVRISLEFEAAFYVDDNNDRIGTMTISSIIDGNVQVFGERINITIAIQSLKFIDKEQAFGLATDALDNLANLSKDVIAQLAENFVLDGFDVKLDDTTLSFLLVNSQFTIVDHAVHMSTDFAVPTTFLGNSSTICRRF</sequence>
<dbReference type="AlphaFoldDB" id="A0A8R1XQM5"/>
<evidence type="ECO:0000259" key="6">
    <source>
        <dbReference type="SMART" id="SM00329"/>
    </source>
</evidence>
<evidence type="ECO:0000259" key="5">
    <source>
        <dbReference type="SMART" id="SM00328"/>
    </source>
</evidence>
<dbReference type="PANTHER" id="PTHR10504">
    <property type="entry name" value="BACTERICIDAL PERMEABILITY-INCREASING BPI PROTEIN-RELATED"/>
    <property type="match status" value="1"/>
</dbReference>
<organism evidence="7 8">
    <name type="scientific">Onchocerca volvulus</name>
    <dbReference type="NCBI Taxonomy" id="6282"/>
    <lineage>
        <taxon>Eukaryota</taxon>
        <taxon>Metazoa</taxon>
        <taxon>Ecdysozoa</taxon>
        <taxon>Nematoda</taxon>
        <taxon>Chromadorea</taxon>
        <taxon>Rhabditida</taxon>
        <taxon>Spirurina</taxon>
        <taxon>Spiruromorpha</taxon>
        <taxon>Filarioidea</taxon>
        <taxon>Onchocercidae</taxon>
        <taxon>Onchocerca</taxon>
    </lineage>
</organism>
<keyword evidence="4" id="KW-0732">Signal</keyword>
<keyword evidence="8" id="KW-1185">Reference proteome</keyword>
<dbReference type="PANTHER" id="PTHR10504:SF144">
    <property type="entry name" value="BPI1 DOMAIN-CONTAINING PROTEIN"/>
    <property type="match status" value="1"/>
</dbReference>
<evidence type="ECO:0000313" key="7">
    <source>
        <dbReference type="EnsemblMetazoa" id="OVOC1213.1"/>
    </source>
</evidence>
<dbReference type="Proteomes" id="UP000024404">
    <property type="component" value="Unassembled WGS sequence"/>
</dbReference>
<feature type="region of interest" description="Disordered" evidence="3">
    <location>
        <begin position="470"/>
        <end position="490"/>
    </location>
</feature>
<dbReference type="EMBL" id="CMVM020000031">
    <property type="status" value="NOT_ANNOTATED_CDS"/>
    <property type="molecule type" value="Genomic_DNA"/>
</dbReference>